<dbReference type="SUPFAM" id="SSF51604">
    <property type="entry name" value="Enolase C-terminal domain-like"/>
    <property type="match status" value="1"/>
</dbReference>
<dbReference type="SUPFAM" id="SSF53623">
    <property type="entry name" value="MurD-like peptide ligases, catalytic domain"/>
    <property type="match status" value="1"/>
</dbReference>
<dbReference type="InterPro" id="IPR036849">
    <property type="entry name" value="Enolase-like_C_sf"/>
</dbReference>
<proteinExistence type="predicted"/>
<evidence type="ECO:0000259" key="6">
    <source>
        <dbReference type="Pfam" id="PF08245"/>
    </source>
</evidence>
<keyword evidence="3" id="KW-0067">ATP-binding</keyword>
<dbReference type="InterPro" id="IPR036565">
    <property type="entry name" value="Mur-like_cat_sf"/>
</dbReference>
<dbReference type="InterPro" id="IPR036615">
    <property type="entry name" value="Mur_ligase_C_dom_sf"/>
</dbReference>
<dbReference type="Pfam" id="PF14305">
    <property type="entry name" value="ATPgrasp_TupA"/>
    <property type="match status" value="1"/>
</dbReference>
<dbReference type="Pfam" id="PF13378">
    <property type="entry name" value="MR_MLE_C"/>
    <property type="match status" value="1"/>
</dbReference>
<evidence type="ECO:0000259" key="7">
    <source>
        <dbReference type="Pfam" id="PF13378"/>
    </source>
</evidence>
<name>A0A2H1J254_BREAU</name>
<dbReference type="InterPro" id="IPR029017">
    <property type="entry name" value="Enolase-like_N"/>
</dbReference>
<dbReference type="InterPro" id="IPR029465">
    <property type="entry name" value="ATPgrasp_TupA"/>
</dbReference>
<dbReference type="SUPFAM" id="SSF54826">
    <property type="entry name" value="Enolase N-terminal domain-like"/>
    <property type="match status" value="1"/>
</dbReference>
<sequence length="1288" mass="139128">MSILTISHVNTIDYCMPLKRPYRSARAVISESRNFLVRFYAETSDTHREHCGVGESQPADAAEIASAWNLLQELARSLAGRTITIDSPHSARESVSSVLNDLRGFGARMSAESSDSPLSNGPLIAIEMALLDVVARALDMPLSEFLGQQRDAVEVTASTLSADNTSAQLRTKVQRRQRFPMIRSKAVADVDKDIELLSMLHDASTEDGSSKPLWMDLDEGFDPALANAFVDRVAQRMATADAPGLITLEQPLPATQREELRELQKRADAAVARTGSSEIRIMADESLRSTADLEELVGVEGCRAININPARTGGILPSLELSRRALELNPTVSIGIGGSIGTSDITTWALFHLARATPSLDYFTAVPPGNVRQRISRPLAKLTPKSRPILAGNLHTGIGTELDFTALAPFVLHQQWFAHSDAAEAPATTSGTASEPSSLGHLAESAYRCVQSRLDFQSAVDEHMDSGRLVHDIGTRRNAVQEIVDTVGPLDIPSKAQRRMGRYGITIGNALSFRAKTAETSEANRLGLPDAAWKLTDRSVAVQFAAHFGLTSAESDGKLRRFSDIKEAYPTVIKSTRSGGSRGCYLAFDRGRIIHTQDRTDLSSWDEMVAHANRLMDPDSPISTVHDEWIVETLVLDGGQPAHEVKFFAFYGNVPLALEVKRDDELVYRFFDPNDNAHIAGAEDFAATGVSGEELDLIKRISLNIPGPFVRINTLRGSDGLILNEFSPRLVGYGEIDDAWDQVLGEAWIRAEHRLRDDLLAAKKFSAFAESENSKTKALSSDVDVHDTPSTVRSEVGAPSTGHLESTSQAPPTFADIREALGGEWYGPYERDTQITDATFRLRRVGQGSAVFLTDDAWGAKRQKRSGQFRFTPAQAAERAAAKGAVLAISSTKLESSPIPVLVVKNTRRAMFKLAQWIRTRYQLPVVGITGTVGKSTTTSLLSSLLSHDRKVHHTPDNWNTVDGVSDTLFGMISEPDVAVVEAALSGFVVVPQFSSEKLLQPTITVITAIGEAHRNMAPTVRDTALIKGKLVSGIRPGGSVVLNADTPHLDLLIDLAKGAGAERILTFGRSEGADLQLINWSFTAAGMLVRASVFGEQLDYAMSSAGEGLAMNSLSSFAAAILLGMSNEEILAGISAYTPIDHVSNLHEIDLPGGGKCTVIDDSTNATIMSMKAAFELLEQVKKSRGGRTVAALGQVNYLGEAAEELHATLADPLKDSGVEYVITTGTGMNSLREELGEQIRGPHAESPEHMVALIRDALRPGDILLLKGSNMGTGFRDVAASLLSGE</sequence>
<evidence type="ECO:0000259" key="5">
    <source>
        <dbReference type="Pfam" id="PF02875"/>
    </source>
</evidence>
<keyword evidence="2" id="KW-0547">Nucleotide-binding</keyword>
<accession>A0A2H1J254</accession>
<evidence type="ECO:0000313" key="8">
    <source>
        <dbReference type="EMBL" id="SMX81557.1"/>
    </source>
</evidence>
<feature type="domain" description="Mur ligase central" evidence="6">
    <location>
        <begin position="929"/>
        <end position="1121"/>
    </location>
</feature>
<feature type="region of interest" description="Disordered" evidence="4">
    <location>
        <begin position="778"/>
        <end position="809"/>
    </location>
</feature>
<dbReference type="EMBL" id="FXZG01000008">
    <property type="protein sequence ID" value="SMX81557.1"/>
    <property type="molecule type" value="Genomic_DNA"/>
</dbReference>
<dbReference type="Proteomes" id="UP000234289">
    <property type="component" value="Unassembled WGS sequence"/>
</dbReference>
<dbReference type="InterPro" id="IPR013221">
    <property type="entry name" value="Mur_ligase_cen"/>
</dbReference>
<dbReference type="GO" id="GO:0016881">
    <property type="term" value="F:acid-amino acid ligase activity"/>
    <property type="evidence" value="ECO:0007669"/>
    <property type="project" value="InterPro"/>
</dbReference>
<dbReference type="GO" id="GO:0005524">
    <property type="term" value="F:ATP binding"/>
    <property type="evidence" value="ECO:0007669"/>
    <property type="project" value="UniProtKB-KW"/>
</dbReference>
<dbReference type="InterPro" id="IPR029065">
    <property type="entry name" value="Enolase_C-like"/>
</dbReference>
<dbReference type="Pfam" id="PF02875">
    <property type="entry name" value="Mur_ligase_C"/>
    <property type="match status" value="1"/>
</dbReference>
<dbReference type="Gene3D" id="3.90.190.20">
    <property type="entry name" value="Mur ligase, C-terminal domain"/>
    <property type="match status" value="1"/>
</dbReference>
<evidence type="ECO:0000313" key="9">
    <source>
        <dbReference type="Proteomes" id="UP000234289"/>
    </source>
</evidence>
<feature type="domain" description="Mur ligase C-terminal" evidence="5">
    <location>
        <begin position="1157"/>
        <end position="1271"/>
    </location>
</feature>
<evidence type="ECO:0000256" key="3">
    <source>
        <dbReference type="ARBA" id="ARBA00022840"/>
    </source>
</evidence>
<feature type="domain" description="Enolase C-terminal" evidence="7">
    <location>
        <begin position="172"/>
        <end position="369"/>
    </location>
</feature>
<dbReference type="PANTHER" id="PTHR43024">
    <property type="entry name" value="UDP-N-ACETYLMURAMOYL-TRIPEPTIDE--D-ALANYL-D-ALANINE LIGASE"/>
    <property type="match status" value="1"/>
</dbReference>
<dbReference type="RefSeq" id="WP_101639028.1">
    <property type="nucleotide sequence ID" value="NZ_FXZG01000008.1"/>
</dbReference>
<dbReference type="InterPro" id="IPR051046">
    <property type="entry name" value="MurCDEF_CellWall_CoF430Synth"/>
</dbReference>
<protein>
    <submittedName>
        <fullName evidence="8">UDP-N-acetylmuramyl pentapeptide synthase</fullName>
    </submittedName>
</protein>
<organism evidence="8 9">
    <name type="scientific">Brevibacterium aurantiacum</name>
    <dbReference type="NCBI Taxonomy" id="273384"/>
    <lineage>
        <taxon>Bacteria</taxon>
        <taxon>Bacillati</taxon>
        <taxon>Actinomycetota</taxon>
        <taxon>Actinomycetes</taxon>
        <taxon>Micrococcales</taxon>
        <taxon>Brevibacteriaceae</taxon>
        <taxon>Brevibacterium</taxon>
    </lineage>
</organism>
<dbReference type="InterPro" id="IPR004101">
    <property type="entry name" value="Mur_ligase_C"/>
</dbReference>
<dbReference type="Pfam" id="PF08245">
    <property type="entry name" value="Mur_ligase_M"/>
    <property type="match status" value="1"/>
</dbReference>
<gene>
    <name evidence="8" type="ORF">BAUR920_01655</name>
</gene>
<dbReference type="Gene3D" id="3.40.1190.10">
    <property type="entry name" value="Mur-like, catalytic domain"/>
    <property type="match status" value="1"/>
</dbReference>
<dbReference type="SUPFAM" id="SSF53244">
    <property type="entry name" value="MurD-like peptide ligases, peptide-binding domain"/>
    <property type="match status" value="1"/>
</dbReference>
<dbReference type="PANTHER" id="PTHR43024:SF1">
    <property type="entry name" value="UDP-N-ACETYLMURAMOYL-TRIPEPTIDE--D-ALANYL-D-ALANINE LIGASE"/>
    <property type="match status" value="1"/>
</dbReference>
<evidence type="ECO:0000256" key="1">
    <source>
        <dbReference type="ARBA" id="ARBA00022598"/>
    </source>
</evidence>
<keyword evidence="1" id="KW-0436">Ligase</keyword>
<evidence type="ECO:0000256" key="2">
    <source>
        <dbReference type="ARBA" id="ARBA00022741"/>
    </source>
</evidence>
<evidence type="ECO:0000256" key="4">
    <source>
        <dbReference type="SAM" id="MobiDB-lite"/>
    </source>
</evidence>
<dbReference type="Gene3D" id="3.20.20.120">
    <property type="entry name" value="Enolase-like C-terminal domain"/>
    <property type="match status" value="1"/>
</dbReference>
<reference evidence="9" key="1">
    <citation type="submission" date="2017-03" db="EMBL/GenBank/DDBJ databases">
        <authorList>
            <person name="Monnet C."/>
        </authorList>
    </citation>
    <scope>NUCLEOTIDE SEQUENCE [LARGE SCALE GENOMIC DNA]</scope>
    <source>
        <strain evidence="9">CNRZ 920</strain>
    </source>
</reference>
<dbReference type="Gene3D" id="3.30.390.10">
    <property type="entry name" value="Enolase-like, N-terminal domain"/>
    <property type="match status" value="1"/>
</dbReference>